<keyword evidence="4" id="KW-1185">Reference proteome</keyword>
<reference evidence="4" key="1">
    <citation type="journal article" date="2019" name="Int. J. Syst. Evol. Microbiol.">
        <title>The Global Catalogue of Microorganisms (GCM) 10K type strain sequencing project: providing services to taxonomists for standard genome sequencing and annotation.</title>
        <authorList>
            <consortium name="The Broad Institute Genomics Platform"/>
            <consortium name="The Broad Institute Genome Sequencing Center for Infectious Disease"/>
            <person name="Wu L."/>
            <person name="Ma J."/>
        </authorList>
    </citation>
    <scope>NUCLEOTIDE SEQUENCE [LARGE SCALE GENOMIC DNA]</scope>
    <source>
        <strain evidence="4">JCM 14902</strain>
    </source>
</reference>
<sequence length="260" mass="28018">MGDMDAPSLTPERSRELADLRKRAYGPDADIAHDPEALERLHELEEQLRSDTPEPVVLEAAEPAAAVAPAVDARNGSTAMASPVASEPPSAPAPLPSQKSRPWWRRVPLWVSLAIIGLLGVLVGIMVPAAVAPGADTTLHPSENPVLALDDEWLSSMLDWLQVNEPPTEFEPFDNLQVITAISETGSTCLVVFWVNQWSDASCTPDGLTPTVDFVAYPGSPQPLDDIVPVGTVIRFELHGDEVDVTLREPEAEQRSASGR</sequence>
<protein>
    <submittedName>
        <fullName evidence="3">Uncharacterized protein</fullName>
    </submittedName>
</protein>
<keyword evidence="2" id="KW-0472">Membrane</keyword>
<name>A0ABP5E7R6_9MICO</name>
<evidence type="ECO:0000313" key="3">
    <source>
        <dbReference type="EMBL" id="GAA1991463.1"/>
    </source>
</evidence>
<evidence type="ECO:0000256" key="2">
    <source>
        <dbReference type="SAM" id="Phobius"/>
    </source>
</evidence>
<feature type="region of interest" description="Disordered" evidence="1">
    <location>
        <begin position="1"/>
        <end position="34"/>
    </location>
</feature>
<feature type="region of interest" description="Disordered" evidence="1">
    <location>
        <begin position="78"/>
        <end position="98"/>
    </location>
</feature>
<dbReference type="Proteomes" id="UP001500326">
    <property type="component" value="Unassembled WGS sequence"/>
</dbReference>
<proteinExistence type="predicted"/>
<feature type="compositionally biased region" description="Low complexity" evidence="1">
    <location>
        <begin position="78"/>
        <end position="88"/>
    </location>
</feature>
<organism evidence="3 4">
    <name type="scientific">Microbacterium pumilum</name>
    <dbReference type="NCBI Taxonomy" id="344165"/>
    <lineage>
        <taxon>Bacteria</taxon>
        <taxon>Bacillati</taxon>
        <taxon>Actinomycetota</taxon>
        <taxon>Actinomycetes</taxon>
        <taxon>Micrococcales</taxon>
        <taxon>Microbacteriaceae</taxon>
        <taxon>Microbacterium</taxon>
    </lineage>
</organism>
<keyword evidence="2" id="KW-1133">Transmembrane helix</keyword>
<dbReference type="EMBL" id="BAAAOH010000001">
    <property type="protein sequence ID" value="GAA1991463.1"/>
    <property type="molecule type" value="Genomic_DNA"/>
</dbReference>
<accession>A0ABP5E7R6</accession>
<feature type="transmembrane region" description="Helical" evidence="2">
    <location>
        <begin position="107"/>
        <end position="131"/>
    </location>
</feature>
<gene>
    <name evidence="3" type="ORF">GCM10009777_28570</name>
</gene>
<evidence type="ECO:0000313" key="4">
    <source>
        <dbReference type="Proteomes" id="UP001500326"/>
    </source>
</evidence>
<keyword evidence="2" id="KW-0812">Transmembrane</keyword>
<comment type="caution">
    <text evidence="3">The sequence shown here is derived from an EMBL/GenBank/DDBJ whole genome shotgun (WGS) entry which is preliminary data.</text>
</comment>
<evidence type="ECO:0000256" key="1">
    <source>
        <dbReference type="SAM" id="MobiDB-lite"/>
    </source>
</evidence>
<feature type="compositionally biased region" description="Basic and acidic residues" evidence="1">
    <location>
        <begin position="12"/>
        <end position="22"/>
    </location>
</feature>